<accession>A0A2U1CNV3</accession>
<dbReference type="InterPro" id="IPR034341">
    <property type="entry name" value="SspA_N"/>
</dbReference>
<dbReference type="CDD" id="cd03059">
    <property type="entry name" value="GST_N_SspA"/>
    <property type="match status" value="1"/>
</dbReference>
<sequence length="202" mass="23701">MMVLYSGTTCPFSQRCRFVLFEKGMDFEIRDIDLYNKPEDIAVMNPYGQVPILVERDLILYESNIINEYIDERFPHPQLMPADPVMRARTRLFLYNFEKELFVHVSTLENRAAPDEKALEHARNNIRDRLSQLAPMLLKSKFMLGEEFSMLDVAIAPLLWRLDHYGIELPKNAAPIQKYAERIFSRPAYIEALTPSEKVMRR</sequence>
<dbReference type="GO" id="GO:0005737">
    <property type="term" value="C:cytoplasm"/>
    <property type="evidence" value="ECO:0007669"/>
    <property type="project" value="TreeGrafter"/>
</dbReference>
<dbReference type="OrthoDB" id="9781431at2"/>
<dbReference type="PROSITE" id="PS50405">
    <property type="entry name" value="GST_CTER"/>
    <property type="match status" value="1"/>
</dbReference>
<dbReference type="InterPro" id="IPR004045">
    <property type="entry name" value="Glutathione_S-Trfase_N"/>
</dbReference>
<dbReference type="PROSITE" id="PS50404">
    <property type="entry name" value="GST_NTER"/>
    <property type="match status" value="1"/>
</dbReference>
<evidence type="ECO:0000313" key="5">
    <source>
        <dbReference type="Proteomes" id="UP000246145"/>
    </source>
</evidence>
<dbReference type="InterPro" id="IPR004046">
    <property type="entry name" value="GST_C"/>
</dbReference>
<dbReference type="SUPFAM" id="SSF47616">
    <property type="entry name" value="GST C-terminal domain-like"/>
    <property type="match status" value="1"/>
</dbReference>
<protein>
    <submittedName>
        <fullName evidence="4">RNA polymerase-associated protein</fullName>
    </submittedName>
</protein>
<dbReference type="InterPro" id="IPR036282">
    <property type="entry name" value="Glutathione-S-Trfase_C_sf"/>
</dbReference>
<dbReference type="PROSITE" id="PS51354">
    <property type="entry name" value="GLUTAREDOXIN_2"/>
    <property type="match status" value="1"/>
</dbReference>
<dbReference type="EMBL" id="QEKO01000002">
    <property type="protein sequence ID" value="PVY62693.1"/>
    <property type="molecule type" value="Genomic_DNA"/>
</dbReference>
<dbReference type="RefSeq" id="WP_026067670.1">
    <property type="nucleotide sequence ID" value="NZ_JACCEX010000002.1"/>
</dbReference>
<dbReference type="InterPro" id="IPR036249">
    <property type="entry name" value="Thioredoxin-like_sf"/>
</dbReference>
<dbReference type="Pfam" id="PF00043">
    <property type="entry name" value="GST_C"/>
    <property type="match status" value="1"/>
</dbReference>
<dbReference type="Pfam" id="PF13409">
    <property type="entry name" value="GST_N_2"/>
    <property type="match status" value="1"/>
</dbReference>
<name>A0A2U1CNV3_9BURK</name>
<evidence type="ECO:0000259" key="3">
    <source>
        <dbReference type="PROSITE" id="PS50405"/>
    </source>
</evidence>
<reference evidence="4 5" key="1">
    <citation type="submission" date="2018-04" db="EMBL/GenBank/DDBJ databases">
        <title>Genomic Encyclopedia of Type Strains, Phase IV (KMG-IV): sequencing the most valuable type-strain genomes for metagenomic binning, comparative biology and taxonomic classification.</title>
        <authorList>
            <person name="Goeker M."/>
        </authorList>
    </citation>
    <scope>NUCLEOTIDE SEQUENCE [LARGE SCALE GENOMIC DNA]</scope>
    <source>
        <strain evidence="4 5">DSM 10065</strain>
    </source>
</reference>
<dbReference type="SFLD" id="SFLDS00019">
    <property type="entry name" value="Glutathione_Transferase_(cytos"/>
    <property type="match status" value="1"/>
</dbReference>
<dbReference type="InterPro" id="IPR010987">
    <property type="entry name" value="Glutathione-S-Trfase_C-like"/>
</dbReference>
<dbReference type="PANTHER" id="PTHR43968">
    <property type="match status" value="1"/>
</dbReference>
<evidence type="ECO:0000259" key="2">
    <source>
        <dbReference type="PROSITE" id="PS50404"/>
    </source>
</evidence>
<dbReference type="PANTHER" id="PTHR43968:SF6">
    <property type="entry name" value="GLUTATHIONE S-TRANSFERASE OMEGA"/>
    <property type="match status" value="1"/>
</dbReference>
<comment type="caution">
    <text evidence="4">The sequence shown here is derived from an EMBL/GenBank/DDBJ whole genome shotgun (WGS) entry which is preliminary data.</text>
</comment>
<comment type="similarity">
    <text evidence="1">Belongs to the GST superfamily. HSP26 family.</text>
</comment>
<dbReference type="Gene3D" id="3.40.30.10">
    <property type="entry name" value="Glutaredoxin"/>
    <property type="match status" value="1"/>
</dbReference>
<evidence type="ECO:0000313" key="4">
    <source>
        <dbReference type="EMBL" id="PVY62693.1"/>
    </source>
</evidence>
<feature type="domain" description="GST C-terminal" evidence="3">
    <location>
        <begin position="83"/>
        <end position="202"/>
    </location>
</feature>
<dbReference type="Gene3D" id="1.20.1050.10">
    <property type="match status" value="1"/>
</dbReference>
<dbReference type="SFLD" id="SFLDG00358">
    <property type="entry name" value="Main_(cytGST)"/>
    <property type="match status" value="1"/>
</dbReference>
<evidence type="ECO:0000256" key="1">
    <source>
        <dbReference type="ARBA" id="ARBA00009929"/>
    </source>
</evidence>
<dbReference type="AlphaFoldDB" id="A0A2U1CNV3"/>
<feature type="domain" description="GST N-terminal" evidence="2">
    <location>
        <begin position="1"/>
        <end position="78"/>
    </location>
</feature>
<keyword evidence="5" id="KW-1185">Reference proteome</keyword>
<dbReference type="STRING" id="1231391.GCA_000308195_00732"/>
<organism evidence="4 5">
    <name type="scientific">Pusillimonas noertemannii</name>
    <dbReference type="NCBI Taxonomy" id="305977"/>
    <lineage>
        <taxon>Bacteria</taxon>
        <taxon>Pseudomonadati</taxon>
        <taxon>Pseudomonadota</taxon>
        <taxon>Betaproteobacteria</taxon>
        <taxon>Burkholderiales</taxon>
        <taxon>Alcaligenaceae</taxon>
        <taxon>Pusillimonas</taxon>
    </lineage>
</organism>
<gene>
    <name evidence="4" type="ORF">C7440_2188</name>
</gene>
<proteinExistence type="inferred from homology"/>
<dbReference type="SUPFAM" id="SSF52833">
    <property type="entry name" value="Thioredoxin-like"/>
    <property type="match status" value="1"/>
</dbReference>
<dbReference type="InterPro" id="IPR040079">
    <property type="entry name" value="Glutathione_S-Trfase"/>
</dbReference>
<dbReference type="InterPro" id="IPR050983">
    <property type="entry name" value="GST_Omega/HSP26"/>
</dbReference>
<dbReference type="Proteomes" id="UP000246145">
    <property type="component" value="Unassembled WGS sequence"/>
</dbReference>